<protein>
    <submittedName>
        <fullName evidence="1">Uncharacterized protein</fullName>
    </submittedName>
</protein>
<name>A0AAP7L0N6_STEMA</name>
<sequence>MTFNPEEAQETFEQFLIIMDDQIEWLIEQAQQRGVDLDGSLESLDRLETLYTLMAATLSEDEQAALRVVFARYLGETVCQHHGGKWTLQLDDPKDISFNMPVIVGHSSCPWLEFNPIHTMRAYSLRPKPGMIRSVVAHSVAPRILDLSDLAEED</sequence>
<proteinExistence type="predicted"/>
<comment type="caution">
    <text evidence="1">The sequence shown here is derived from an EMBL/GenBank/DDBJ whole genome shotgun (WGS) entry which is preliminary data.</text>
</comment>
<organism evidence="1 2">
    <name type="scientific">Stenotrophomonas maltophilia</name>
    <name type="common">Pseudomonas maltophilia</name>
    <name type="synonym">Xanthomonas maltophilia</name>
    <dbReference type="NCBI Taxonomy" id="40324"/>
    <lineage>
        <taxon>Bacteria</taxon>
        <taxon>Pseudomonadati</taxon>
        <taxon>Pseudomonadota</taxon>
        <taxon>Gammaproteobacteria</taxon>
        <taxon>Lysobacterales</taxon>
        <taxon>Lysobacteraceae</taxon>
        <taxon>Stenotrophomonas</taxon>
        <taxon>Stenotrophomonas maltophilia group</taxon>
    </lineage>
</organism>
<dbReference type="AlphaFoldDB" id="A0AAP7L0N6"/>
<dbReference type="EMBL" id="LYVI01000006">
    <property type="protein sequence ID" value="OBU61346.1"/>
    <property type="molecule type" value="Genomic_DNA"/>
</dbReference>
<dbReference type="RefSeq" id="WP_065182345.1">
    <property type="nucleotide sequence ID" value="NZ_CP120400.1"/>
</dbReference>
<accession>A0AAP7L0N6</accession>
<dbReference type="Proteomes" id="UP000092125">
    <property type="component" value="Unassembled WGS sequence"/>
</dbReference>
<evidence type="ECO:0000313" key="1">
    <source>
        <dbReference type="EMBL" id="OBU61346.1"/>
    </source>
</evidence>
<reference evidence="1 2" key="1">
    <citation type="submission" date="2016-05" db="EMBL/GenBank/DDBJ databases">
        <title>Draft Genome Sequences of Stenotrophomonas maltophilia Strains Sm32COP, Sm41DVV, Sm46PAILV, SmF3, SmF22, SmSOFb1 and SmCVFa1, Isolated from Different Manures, in France.</title>
        <authorList>
            <person name="Nazaret S."/>
            <person name="Bodilis J."/>
        </authorList>
    </citation>
    <scope>NUCLEOTIDE SEQUENCE [LARGE SCALE GENOMIC DNA]</scope>
    <source>
        <strain evidence="1 2">Sm41DVV</strain>
    </source>
</reference>
<evidence type="ECO:0000313" key="2">
    <source>
        <dbReference type="Proteomes" id="UP000092125"/>
    </source>
</evidence>
<gene>
    <name evidence="1" type="ORF">A9K56_10655</name>
</gene>